<evidence type="ECO:0000256" key="2">
    <source>
        <dbReference type="ARBA" id="ARBA00006991"/>
    </source>
</evidence>
<dbReference type="Ensembl" id="ENSDCDT00010030333.1">
    <property type="protein sequence ID" value="ENSDCDP00010024550.1"/>
    <property type="gene ID" value="ENSDCDG00010015531.1"/>
</dbReference>
<dbReference type="PROSITE" id="PS00028">
    <property type="entry name" value="ZINC_FINGER_C2H2_1"/>
    <property type="match status" value="2"/>
</dbReference>
<keyword evidence="6" id="KW-0862">Zinc</keyword>
<dbReference type="Gene3D" id="3.30.160.60">
    <property type="entry name" value="Classic Zinc Finger"/>
    <property type="match status" value="4"/>
</dbReference>
<dbReference type="Proteomes" id="UP000694580">
    <property type="component" value="Unplaced"/>
</dbReference>
<dbReference type="AlphaFoldDB" id="A0AAY4BUD5"/>
<dbReference type="Pfam" id="PF00096">
    <property type="entry name" value="zf-C2H2"/>
    <property type="match status" value="2"/>
</dbReference>
<evidence type="ECO:0000256" key="6">
    <source>
        <dbReference type="ARBA" id="ARBA00022833"/>
    </source>
</evidence>
<keyword evidence="3" id="KW-0479">Metal-binding</keyword>
<reference evidence="13" key="1">
    <citation type="submission" date="2025-08" db="UniProtKB">
        <authorList>
            <consortium name="Ensembl"/>
        </authorList>
    </citation>
    <scope>IDENTIFICATION</scope>
</reference>
<proteinExistence type="inferred from homology"/>
<organism evidence="13 14">
    <name type="scientific">Denticeps clupeoides</name>
    <name type="common">denticle herring</name>
    <dbReference type="NCBI Taxonomy" id="299321"/>
    <lineage>
        <taxon>Eukaryota</taxon>
        <taxon>Metazoa</taxon>
        <taxon>Chordata</taxon>
        <taxon>Craniata</taxon>
        <taxon>Vertebrata</taxon>
        <taxon>Euteleostomi</taxon>
        <taxon>Actinopterygii</taxon>
        <taxon>Neopterygii</taxon>
        <taxon>Teleostei</taxon>
        <taxon>Clupei</taxon>
        <taxon>Clupeiformes</taxon>
        <taxon>Denticipitoidei</taxon>
        <taxon>Denticipitidae</taxon>
        <taxon>Denticeps</taxon>
    </lineage>
</organism>
<dbReference type="FunFam" id="3.30.160.60:FF:002343">
    <property type="entry name" value="Zinc finger protein 33A"/>
    <property type="match status" value="1"/>
</dbReference>
<name>A0AAY4BUD5_9TELE</name>
<feature type="domain" description="C2H2-type" evidence="12">
    <location>
        <begin position="83"/>
        <end position="110"/>
    </location>
</feature>
<evidence type="ECO:0000313" key="14">
    <source>
        <dbReference type="Proteomes" id="UP000694580"/>
    </source>
</evidence>
<evidence type="ECO:0000256" key="1">
    <source>
        <dbReference type="ARBA" id="ARBA00004123"/>
    </source>
</evidence>
<protein>
    <recommendedName>
        <fullName evidence="12">C2H2-type domain-containing protein</fullName>
    </recommendedName>
</protein>
<dbReference type="FunFam" id="3.30.160.60:FF:000725">
    <property type="entry name" value="zinc finger protein 205 isoform X1"/>
    <property type="match status" value="1"/>
</dbReference>
<evidence type="ECO:0000256" key="3">
    <source>
        <dbReference type="ARBA" id="ARBA00022723"/>
    </source>
</evidence>
<keyword evidence="4" id="KW-0677">Repeat</keyword>
<keyword evidence="10" id="KW-0539">Nucleus</keyword>
<feature type="domain" description="C2H2-type" evidence="12">
    <location>
        <begin position="55"/>
        <end position="82"/>
    </location>
</feature>
<dbReference type="InterPro" id="IPR013087">
    <property type="entry name" value="Znf_C2H2_type"/>
</dbReference>
<evidence type="ECO:0000256" key="9">
    <source>
        <dbReference type="ARBA" id="ARBA00023163"/>
    </source>
</evidence>
<keyword evidence="5 11" id="KW-0863">Zinc-finger</keyword>
<dbReference type="SUPFAM" id="SSF57667">
    <property type="entry name" value="beta-beta-alpha zinc fingers"/>
    <property type="match status" value="2"/>
</dbReference>
<evidence type="ECO:0000256" key="8">
    <source>
        <dbReference type="ARBA" id="ARBA00023125"/>
    </source>
</evidence>
<dbReference type="GO" id="GO:0000978">
    <property type="term" value="F:RNA polymerase II cis-regulatory region sequence-specific DNA binding"/>
    <property type="evidence" value="ECO:0007669"/>
    <property type="project" value="TreeGrafter"/>
</dbReference>
<dbReference type="FunFam" id="3.30.160.60:FF:000690">
    <property type="entry name" value="Zinc finger protein 354C"/>
    <property type="match status" value="1"/>
</dbReference>
<evidence type="ECO:0000256" key="4">
    <source>
        <dbReference type="ARBA" id="ARBA00022737"/>
    </source>
</evidence>
<dbReference type="GO" id="GO:0000981">
    <property type="term" value="F:DNA-binding transcription factor activity, RNA polymerase II-specific"/>
    <property type="evidence" value="ECO:0007669"/>
    <property type="project" value="TreeGrafter"/>
</dbReference>
<evidence type="ECO:0000256" key="5">
    <source>
        <dbReference type="ARBA" id="ARBA00022771"/>
    </source>
</evidence>
<dbReference type="SMART" id="SM00355">
    <property type="entry name" value="ZnF_C2H2"/>
    <property type="match status" value="2"/>
</dbReference>
<reference evidence="13" key="2">
    <citation type="submission" date="2025-09" db="UniProtKB">
        <authorList>
            <consortium name="Ensembl"/>
        </authorList>
    </citation>
    <scope>IDENTIFICATION</scope>
</reference>
<dbReference type="PANTHER" id="PTHR23235">
    <property type="entry name" value="KRUEPPEL-LIKE TRANSCRIPTION FACTOR"/>
    <property type="match status" value="1"/>
</dbReference>
<dbReference type="GO" id="GO:0008270">
    <property type="term" value="F:zinc ion binding"/>
    <property type="evidence" value="ECO:0007669"/>
    <property type="project" value="UniProtKB-KW"/>
</dbReference>
<keyword evidence="7" id="KW-0805">Transcription regulation</keyword>
<dbReference type="PANTHER" id="PTHR23235:SF142">
    <property type="entry name" value="ZINC FINGER PROTEIN 384"/>
    <property type="match status" value="1"/>
</dbReference>
<evidence type="ECO:0000259" key="12">
    <source>
        <dbReference type="PROSITE" id="PS50157"/>
    </source>
</evidence>
<keyword evidence="14" id="KW-1185">Reference proteome</keyword>
<keyword evidence="9" id="KW-0804">Transcription</keyword>
<dbReference type="GeneTree" id="ENSGT01150000286936"/>
<dbReference type="InterPro" id="IPR036236">
    <property type="entry name" value="Znf_C2H2_sf"/>
</dbReference>
<dbReference type="PROSITE" id="PS50157">
    <property type="entry name" value="ZINC_FINGER_C2H2_2"/>
    <property type="match status" value="3"/>
</dbReference>
<evidence type="ECO:0000256" key="11">
    <source>
        <dbReference type="PROSITE-ProRule" id="PRU00042"/>
    </source>
</evidence>
<sequence>YNVGRVLHKQEPLKYTRGHILEKNRTSVSNVGRVFFSRVSNLITHKRTHTGEKPYQCVQCGKSFAESGIFKIHKRTHTGEKPYQCLQCGKSFTQASHLMTHKRIHTGEKPYQCVLCGKSFSGASLL</sequence>
<dbReference type="GO" id="GO:0005634">
    <property type="term" value="C:nucleus"/>
    <property type="evidence" value="ECO:0007669"/>
    <property type="project" value="UniProtKB-SubCell"/>
</dbReference>
<accession>A0AAY4BUD5</accession>
<keyword evidence="8" id="KW-0238">DNA-binding</keyword>
<comment type="similarity">
    <text evidence="2">Belongs to the krueppel C2H2-type zinc-finger protein family.</text>
</comment>
<comment type="subcellular location">
    <subcellularLocation>
        <location evidence="1">Nucleus</location>
    </subcellularLocation>
</comment>
<feature type="domain" description="C2H2-type" evidence="12">
    <location>
        <begin position="36"/>
        <end position="54"/>
    </location>
</feature>
<evidence type="ECO:0000256" key="10">
    <source>
        <dbReference type="ARBA" id="ARBA00023242"/>
    </source>
</evidence>
<evidence type="ECO:0000313" key="13">
    <source>
        <dbReference type="Ensembl" id="ENSDCDP00010024550.1"/>
    </source>
</evidence>
<evidence type="ECO:0000256" key="7">
    <source>
        <dbReference type="ARBA" id="ARBA00023015"/>
    </source>
</evidence>